<feature type="domain" description="Heparan-alpha-glucosaminide N-acetyltransferase catalytic" evidence="4">
    <location>
        <begin position="2"/>
        <end position="145"/>
    </location>
</feature>
<gene>
    <name evidence="5" type="ORF">SAMN05192583_1883</name>
</gene>
<evidence type="ECO:0000259" key="4">
    <source>
        <dbReference type="Pfam" id="PF07786"/>
    </source>
</evidence>
<feature type="chain" id="PRO_5011691824" evidence="2">
    <location>
        <begin position="21"/>
        <end position="317"/>
    </location>
</feature>
<feature type="transmembrane region" description="Helical" evidence="1">
    <location>
        <begin position="44"/>
        <end position="61"/>
    </location>
</feature>
<proteinExistence type="predicted"/>
<feature type="signal peptide" evidence="2">
    <location>
        <begin position="1"/>
        <end position="20"/>
    </location>
</feature>
<dbReference type="InterPro" id="IPR012429">
    <property type="entry name" value="HGSNAT_cat"/>
</dbReference>
<accession>A0A1H8DCT8</accession>
<dbReference type="AlphaFoldDB" id="A0A1H8DCT8"/>
<dbReference type="PANTHER" id="PTHR31061:SF24">
    <property type="entry name" value="LD22376P"/>
    <property type="match status" value="1"/>
</dbReference>
<dbReference type="GO" id="GO:0016787">
    <property type="term" value="F:hydrolase activity"/>
    <property type="evidence" value="ECO:0007669"/>
    <property type="project" value="UniProtKB-KW"/>
</dbReference>
<dbReference type="EMBL" id="FOCF01000004">
    <property type="protein sequence ID" value="SEN05181.1"/>
    <property type="molecule type" value="Genomic_DNA"/>
</dbReference>
<protein>
    <submittedName>
        <fullName evidence="5">Amidohydrolase family protein</fullName>
    </submittedName>
</protein>
<evidence type="ECO:0000313" key="6">
    <source>
        <dbReference type="Proteomes" id="UP000199206"/>
    </source>
</evidence>
<organism evidence="5 6">
    <name type="scientific">Sphingomonas gellani</name>
    <dbReference type="NCBI Taxonomy" id="1166340"/>
    <lineage>
        <taxon>Bacteria</taxon>
        <taxon>Pseudomonadati</taxon>
        <taxon>Pseudomonadota</taxon>
        <taxon>Alphaproteobacteria</taxon>
        <taxon>Sphingomonadales</taxon>
        <taxon>Sphingomonadaceae</taxon>
        <taxon>Sphingomonas</taxon>
    </lineage>
</organism>
<keyword evidence="6" id="KW-1185">Reference proteome</keyword>
<sequence>MLRGLAVMGMILANASAAMSYDNKAQVYATLSHEHWNGLHLADTVFPAFLMMMGVAIPTSLDRDKRGVGPGAVGLRITRRCVRLFVIGFLLSNLHWLAHMATADWRFWGVLQRIGIVYGICALIFLKSGIRAWVATATVLLVAYWPLILLPQPDGQSTDLRVRGLNLAGWADRATLGAGNHIYVAGPQGYDPEGLLGTLPAIAQGVTDAMPSVGSSDKSFILNGERIEARDGICRSSDGTLAGCDLDMTTALRNIVGMTGIDIADASHMASGAPARFLGFDDVTGSVVVGRFADLAWLGREGVPKGVWRHGRRVGSD</sequence>
<feature type="domain" description="Amidohydrolase-related" evidence="3">
    <location>
        <begin position="236"/>
        <end position="314"/>
    </location>
</feature>
<dbReference type="InterPro" id="IPR006680">
    <property type="entry name" value="Amidohydro-rel"/>
</dbReference>
<dbReference type="Gene3D" id="3.20.20.140">
    <property type="entry name" value="Metal-dependent hydrolases"/>
    <property type="match status" value="1"/>
</dbReference>
<evidence type="ECO:0000256" key="1">
    <source>
        <dbReference type="SAM" id="Phobius"/>
    </source>
</evidence>
<name>A0A1H8DCT8_9SPHN</name>
<dbReference type="STRING" id="1166340.SAMN05192583_1883"/>
<feature type="transmembrane region" description="Helical" evidence="1">
    <location>
        <begin position="133"/>
        <end position="151"/>
    </location>
</feature>
<dbReference type="PANTHER" id="PTHR31061">
    <property type="entry name" value="LD22376P"/>
    <property type="match status" value="1"/>
</dbReference>
<keyword evidence="2" id="KW-0732">Signal</keyword>
<dbReference type="Pfam" id="PF07786">
    <property type="entry name" value="HGSNAT_cat"/>
    <property type="match status" value="1"/>
</dbReference>
<keyword evidence="1" id="KW-1133">Transmembrane helix</keyword>
<feature type="transmembrane region" description="Helical" evidence="1">
    <location>
        <begin position="81"/>
        <end position="99"/>
    </location>
</feature>
<dbReference type="SUPFAM" id="SSF51556">
    <property type="entry name" value="Metallo-dependent hydrolases"/>
    <property type="match status" value="1"/>
</dbReference>
<dbReference type="Pfam" id="PF01979">
    <property type="entry name" value="Amidohydro_1"/>
    <property type="match status" value="1"/>
</dbReference>
<keyword evidence="1" id="KW-0812">Transmembrane</keyword>
<evidence type="ECO:0000256" key="2">
    <source>
        <dbReference type="SAM" id="SignalP"/>
    </source>
</evidence>
<dbReference type="InterPro" id="IPR032466">
    <property type="entry name" value="Metal_Hydrolase"/>
</dbReference>
<evidence type="ECO:0000259" key="3">
    <source>
        <dbReference type="Pfam" id="PF01979"/>
    </source>
</evidence>
<keyword evidence="1" id="KW-0472">Membrane</keyword>
<evidence type="ECO:0000313" key="5">
    <source>
        <dbReference type="EMBL" id="SEN05181.1"/>
    </source>
</evidence>
<dbReference type="Proteomes" id="UP000199206">
    <property type="component" value="Unassembled WGS sequence"/>
</dbReference>
<reference evidence="6" key="1">
    <citation type="submission" date="2016-10" db="EMBL/GenBank/DDBJ databases">
        <authorList>
            <person name="Varghese N."/>
            <person name="Submissions S."/>
        </authorList>
    </citation>
    <scope>NUCLEOTIDE SEQUENCE [LARGE SCALE GENOMIC DNA]</scope>
    <source>
        <strain evidence="6">S6-262</strain>
    </source>
</reference>
<feature type="transmembrane region" description="Helical" evidence="1">
    <location>
        <begin position="105"/>
        <end position="126"/>
    </location>
</feature>
<keyword evidence="5" id="KW-0378">Hydrolase</keyword>